<comment type="similarity">
    <text evidence="2">Belongs to the SHMT family.</text>
</comment>
<dbReference type="PROSITE" id="PS00096">
    <property type="entry name" value="SHMT"/>
    <property type="match status" value="1"/>
</dbReference>
<evidence type="ECO:0000256" key="4">
    <source>
        <dbReference type="ARBA" id="ARBA00022679"/>
    </source>
</evidence>
<accession>A0A3P8I319</accession>
<feature type="domain" description="Serine hydroxymethyltransferase-like" evidence="6">
    <location>
        <begin position="143"/>
        <end position="200"/>
    </location>
</feature>
<evidence type="ECO:0000256" key="2">
    <source>
        <dbReference type="ARBA" id="ARBA00006376"/>
    </source>
</evidence>
<dbReference type="InterPro" id="IPR039429">
    <property type="entry name" value="SHMT-like_dom"/>
</dbReference>
<dbReference type="GO" id="GO:0030170">
    <property type="term" value="F:pyridoxal phosphate binding"/>
    <property type="evidence" value="ECO:0007669"/>
    <property type="project" value="InterPro"/>
</dbReference>
<evidence type="ECO:0000256" key="5">
    <source>
        <dbReference type="ARBA" id="ARBA00022898"/>
    </source>
</evidence>
<comment type="cofactor">
    <cofactor evidence="1">
        <name>pyridoxal 5'-phosphate</name>
        <dbReference type="ChEBI" id="CHEBI:597326"/>
    </cofactor>
</comment>
<protein>
    <recommendedName>
        <fullName evidence="6">Serine hydroxymethyltransferase-like domain-containing protein</fullName>
    </recommendedName>
</protein>
<reference evidence="7 8" key="1">
    <citation type="submission" date="2018-11" db="EMBL/GenBank/DDBJ databases">
        <authorList>
            <consortium name="Pathogen Informatics"/>
        </authorList>
    </citation>
    <scope>NUCLEOTIDE SEQUENCE [LARGE SCALE GENOMIC DNA]</scope>
    <source>
        <strain evidence="7 8">Egypt</strain>
    </source>
</reference>
<evidence type="ECO:0000313" key="7">
    <source>
        <dbReference type="EMBL" id="VDP90318.1"/>
    </source>
</evidence>
<dbReference type="UniPathway" id="UPA00193"/>
<evidence type="ECO:0000256" key="1">
    <source>
        <dbReference type="ARBA" id="ARBA00001933"/>
    </source>
</evidence>
<evidence type="ECO:0000259" key="6">
    <source>
        <dbReference type="Pfam" id="PF00464"/>
    </source>
</evidence>
<dbReference type="EMBL" id="UZAN01054170">
    <property type="protein sequence ID" value="VDP90318.1"/>
    <property type="molecule type" value="Genomic_DNA"/>
</dbReference>
<dbReference type="InterPro" id="IPR015421">
    <property type="entry name" value="PyrdxlP-dep_Trfase_major"/>
</dbReference>
<dbReference type="GO" id="GO:0019264">
    <property type="term" value="P:glycine biosynthetic process from serine"/>
    <property type="evidence" value="ECO:0007669"/>
    <property type="project" value="TreeGrafter"/>
</dbReference>
<dbReference type="Pfam" id="PF00464">
    <property type="entry name" value="SHMT"/>
    <property type="match status" value="2"/>
</dbReference>
<keyword evidence="4" id="KW-0808">Transferase</keyword>
<dbReference type="Gene3D" id="3.40.640.10">
    <property type="entry name" value="Type I PLP-dependent aspartate aminotransferase-like (Major domain)"/>
    <property type="match status" value="2"/>
</dbReference>
<keyword evidence="8" id="KW-1185">Reference proteome</keyword>
<name>A0A3P8I319_9TREM</name>
<dbReference type="InterPro" id="IPR015422">
    <property type="entry name" value="PyrdxlP-dep_Trfase_small"/>
</dbReference>
<proteinExistence type="inferred from homology"/>
<keyword evidence="3" id="KW-0554">One-carbon metabolism</keyword>
<dbReference type="InterPro" id="IPR015424">
    <property type="entry name" value="PyrdxlP-dep_Trfase"/>
</dbReference>
<evidence type="ECO:0000256" key="3">
    <source>
        <dbReference type="ARBA" id="ARBA00022563"/>
    </source>
</evidence>
<dbReference type="Gene3D" id="3.90.1150.10">
    <property type="entry name" value="Aspartate Aminotransferase, domain 1"/>
    <property type="match status" value="1"/>
</dbReference>
<dbReference type="GO" id="GO:0035999">
    <property type="term" value="P:tetrahydrofolate interconversion"/>
    <property type="evidence" value="ECO:0007669"/>
    <property type="project" value="UniProtKB-UniPathway"/>
</dbReference>
<dbReference type="GO" id="GO:0004372">
    <property type="term" value="F:glycine hydroxymethyltransferase activity"/>
    <property type="evidence" value="ECO:0007669"/>
    <property type="project" value="TreeGrafter"/>
</dbReference>
<keyword evidence="5" id="KW-0663">Pyridoxal phosphate</keyword>
<evidence type="ECO:0000313" key="8">
    <source>
        <dbReference type="Proteomes" id="UP000272942"/>
    </source>
</evidence>
<dbReference type="InterPro" id="IPR049943">
    <property type="entry name" value="Ser_HO-MeTrfase-like"/>
</dbReference>
<organism evidence="7 8">
    <name type="scientific">Echinostoma caproni</name>
    <dbReference type="NCBI Taxonomy" id="27848"/>
    <lineage>
        <taxon>Eukaryota</taxon>
        <taxon>Metazoa</taxon>
        <taxon>Spiralia</taxon>
        <taxon>Lophotrochozoa</taxon>
        <taxon>Platyhelminthes</taxon>
        <taxon>Trematoda</taxon>
        <taxon>Digenea</taxon>
        <taxon>Plagiorchiida</taxon>
        <taxon>Echinostomata</taxon>
        <taxon>Echinostomatoidea</taxon>
        <taxon>Echinostomatidae</taxon>
        <taxon>Echinostoma</taxon>
    </lineage>
</organism>
<gene>
    <name evidence="7" type="ORF">ECPE_LOCUS13046</name>
</gene>
<dbReference type="GO" id="GO:0005737">
    <property type="term" value="C:cytoplasm"/>
    <property type="evidence" value="ECO:0007669"/>
    <property type="project" value="TreeGrafter"/>
</dbReference>
<dbReference type="PANTHER" id="PTHR11680:SF35">
    <property type="entry name" value="SERINE HYDROXYMETHYLTRANSFERASE 1"/>
    <property type="match status" value="1"/>
</dbReference>
<dbReference type="OrthoDB" id="10265628at2759"/>
<dbReference type="SUPFAM" id="SSF53383">
    <property type="entry name" value="PLP-dependent transferases"/>
    <property type="match status" value="1"/>
</dbReference>
<dbReference type="Proteomes" id="UP000272942">
    <property type="component" value="Unassembled WGS sequence"/>
</dbReference>
<dbReference type="PANTHER" id="PTHR11680">
    <property type="entry name" value="SERINE HYDROXYMETHYLTRANSFERASE"/>
    <property type="match status" value="1"/>
</dbReference>
<dbReference type="InterPro" id="IPR019798">
    <property type="entry name" value="Ser_HO-MeTrfase_PLP_BS"/>
</dbReference>
<sequence>MVMELATADPELFALCEAEKRRQVRGLELIASENFASRAVLEALGSCFHNKYSEGQVNARYYGGNEIVDAMESLCQSRALSLFGLCEDEWGVNVQPYSGSPANFAVYTALVGPHGRIMGLDLPDGVFHLEHAGDIALLGDNTQAHICGLVAAGLHPSPFEYADIVTTTTHKTLRGPRGALIFYRKLTRAPMKLSNGVSVQVSSIIAIQPMFFCFFFSESVLPAHLLSVYTFSTQQESRREFRFPLFHLLYIHSQPDEFDQFVLFTSLI</sequence>
<dbReference type="AlphaFoldDB" id="A0A3P8I319"/>
<feature type="domain" description="Serine hydroxymethyltransferase-like" evidence="6">
    <location>
        <begin position="6"/>
        <end position="132"/>
    </location>
</feature>